<evidence type="ECO:0000256" key="3">
    <source>
        <dbReference type="ARBA" id="ARBA00022827"/>
    </source>
</evidence>
<keyword evidence="7" id="KW-1185">Reference proteome</keyword>
<proteinExistence type="inferred from homology"/>
<feature type="domain" description="FAD/NAD(P)-binding" evidence="5">
    <location>
        <begin position="3"/>
        <end position="290"/>
    </location>
</feature>
<evidence type="ECO:0000259" key="5">
    <source>
        <dbReference type="Pfam" id="PF07992"/>
    </source>
</evidence>
<dbReference type="Proteomes" id="UP000470875">
    <property type="component" value="Unassembled WGS sequence"/>
</dbReference>
<dbReference type="SUPFAM" id="SSF51905">
    <property type="entry name" value="FAD/NAD(P)-binding domain"/>
    <property type="match status" value="1"/>
</dbReference>
<evidence type="ECO:0000256" key="4">
    <source>
        <dbReference type="ARBA" id="ARBA00023002"/>
    </source>
</evidence>
<comment type="caution">
    <text evidence="6">The sequence shown here is derived from an EMBL/GenBank/DDBJ whole genome shotgun (WGS) entry which is preliminary data.</text>
</comment>
<dbReference type="GO" id="GO:0005737">
    <property type="term" value="C:cytoplasm"/>
    <property type="evidence" value="ECO:0007669"/>
    <property type="project" value="TreeGrafter"/>
</dbReference>
<keyword evidence="3" id="KW-0274">FAD</keyword>
<keyword evidence="2" id="KW-0285">Flavoprotein</keyword>
<dbReference type="PRINTS" id="PR00469">
    <property type="entry name" value="PNDRDTASEII"/>
</dbReference>
<dbReference type="RefSeq" id="WP_154543950.1">
    <property type="nucleotide sequence ID" value="NZ_VULO01000004.1"/>
</dbReference>
<dbReference type="InterPro" id="IPR023753">
    <property type="entry name" value="FAD/NAD-binding_dom"/>
</dbReference>
<dbReference type="Gene3D" id="3.50.50.100">
    <property type="match status" value="1"/>
</dbReference>
<name>A0A6N7VQK5_9ACTO</name>
<dbReference type="GO" id="GO:0004174">
    <property type="term" value="F:electron-transferring-flavoprotein dehydrogenase activity"/>
    <property type="evidence" value="ECO:0007669"/>
    <property type="project" value="TreeGrafter"/>
</dbReference>
<keyword evidence="4" id="KW-0560">Oxidoreductase</keyword>
<sequence length="366" mass="39381">MARVVVIGGGYGGVTVAKGLDPVADVTLIEQKDQFVHHAAALRAAVDDVWEHAIFMPYSYLLQNGRVIRGTVGKVDDHKVYVFGQEPIEADYIVFATGSTYPFPAKHSATSQASVAKARIEQLHENLASAQSVLLVGGGTVGLELAGELAHSFPHLEIQIVEKEDTILPTPGYTEEFRVNVRQQVDELGATVYTGSELAFLPPTSIGELGHFRVETKAGQPIEADIWFQCYGAQPASGFLRGTEFGSALNQDGTIKVQPTLQVQGFDNVYAVGDITDVPESKRADAARHQARVVVANIAEQIEGNTPDVIYRPTKEWVVLPLGPELGASQLLDADGNTRVIGASQTAEIKGTDLMVSVIRSQLNLP</sequence>
<dbReference type="EMBL" id="VULO01000004">
    <property type="protein sequence ID" value="MSS84014.1"/>
    <property type="molecule type" value="Genomic_DNA"/>
</dbReference>
<evidence type="ECO:0000313" key="6">
    <source>
        <dbReference type="EMBL" id="MSS84014.1"/>
    </source>
</evidence>
<accession>A0A6N7VQK5</accession>
<dbReference type="AlphaFoldDB" id="A0A6N7VQK5"/>
<dbReference type="PANTHER" id="PTHR43735:SF3">
    <property type="entry name" value="FERROPTOSIS SUPPRESSOR PROTEIN 1"/>
    <property type="match status" value="1"/>
</dbReference>
<dbReference type="PRINTS" id="PR00368">
    <property type="entry name" value="FADPNR"/>
</dbReference>
<dbReference type="InterPro" id="IPR036188">
    <property type="entry name" value="FAD/NAD-bd_sf"/>
</dbReference>
<evidence type="ECO:0000313" key="7">
    <source>
        <dbReference type="Proteomes" id="UP000470875"/>
    </source>
</evidence>
<reference evidence="6 7" key="1">
    <citation type="submission" date="2019-08" db="EMBL/GenBank/DDBJ databases">
        <title>In-depth cultivation of the pig gut microbiome towards novel bacterial diversity and tailored functional studies.</title>
        <authorList>
            <person name="Wylensek D."/>
            <person name="Hitch T.C.A."/>
            <person name="Clavel T."/>
        </authorList>
    </citation>
    <scope>NUCLEOTIDE SEQUENCE [LARGE SCALE GENOMIC DNA]</scope>
    <source>
        <strain evidence="6 7">WB03_NA08</strain>
    </source>
</reference>
<dbReference type="GO" id="GO:0050660">
    <property type="term" value="F:flavin adenine dinucleotide binding"/>
    <property type="evidence" value="ECO:0007669"/>
    <property type="project" value="TreeGrafter"/>
</dbReference>
<evidence type="ECO:0000256" key="1">
    <source>
        <dbReference type="ARBA" id="ARBA00006442"/>
    </source>
</evidence>
<evidence type="ECO:0000256" key="2">
    <source>
        <dbReference type="ARBA" id="ARBA00022630"/>
    </source>
</evidence>
<dbReference type="Pfam" id="PF07992">
    <property type="entry name" value="Pyr_redox_2"/>
    <property type="match status" value="1"/>
</dbReference>
<dbReference type="PANTHER" id="PTHR43735">
    <property type="entry name" value="APOPTOSIS-INDUCING FACTOR 1"/>
    <property type="match status" value="1"/>
</dbReference>
<protein>
    <submittedName>
        <fullName evidence="6">FAD-dependent oxidoreductase</fullName>
    </submittedName>
</protein>
<organism evidence="6 7">
    <name type="scientific">Scrofimicrobium canadense</name>
    <dbReference type="NCBI Taxonomy" id="2652290"/>
    <lineage>
        <taxon>Bacteria</taxon>
        <taxon>Bacillati</taxon>
        <taxon>Actinomycetota</taxon>
        <taxon>Actinomycetes</taxon>
        <taxon>Actinomycetales</taxon>
        <taxon>Actinomycetaceae</taxon>
        <taxon>Scrofimicrobium</taxon>
    </lineage>
</organism>
<gene>
    <name evidence="6" type="ORF">FYJ24_04385</name>
</gene>
<comment type="similarity">
    <text evidence="1">Belongs to the FAD-dependent oxidoreductase family.</text>
</comment>